<evidence type="ECO:0000259" key="7">
    <source>
        <dbReference type="PROSITE" id="PS50885"/>
    </source>
</evidence>
<organism evidence="8 9">
    <name type="scientific">Solemya pervernicosa gill symbiont</name>
    <dbReference type="NCBI Taxonomy" id="642797"/>
    <lineage>
        <taxon>Bacteria</taxon>
        <taxon>Pseudomonadati</taxon>
        <taxon>Pseudomonadota</taxon>
        <taxon>Gammaproteobacteria</taxon>
        <taxon>sulfur-oxidizing symbionts</taxon>
    </lineage>
</organism>
<name>A0A1T2L9X6_9GAMM</name>
<comment type="caution">
    <text evidence="8">The sequence shown here is derived from an EMBL/GenBank/DDBJ whole genome shotgun (WGS) entry which is preliminary data.</text>
</comment>
<dbReference type="GO" id="GO:0007165">
    <property type="term" value="P:signal transduction"/>
    <property type="evidence" value="ECO:0007669"/>
    <property type="project" value="UniProtKB-KW"/>
</dbReference>
<protein>
    <recommendedName>
        <fullName evidence="10">Methyl-accepting chemotaxis protein</fullName>
    </recommendedName>
</protein>
<comment type="similarity">
    <text evidence="3">Belongs to the methyl-accepting chemotaxis (MCP) protein family.</text>
</comment>
<reference evidence="8 9" key="1">
    <citation type="submission" date="2016-11" db="EMBL/GenBank/DDBJ databases">
        <title>Mixed transmission modes and dynamic genome evolution in an obligate animal-bacterial symbiosis.</title>
        <authorList>
            <person name="Russell S.L."/>
            <person name="Corbett-Detig R.B."/>
            <person name="Cavanaugh C.M."/>
        </authorList>
    </citation>
    <scope>NUCLEOTIDE SEQUENCE [LARGE SCALE GENOMIC DNA]</scope>
    <source>
        <strain evidence="8">Sveles-Q1</strain>
    </source>
</reference>
<dbReference type="GO" id="GO:0016020">
    <property type="term" value="C:membrane"/>
    <property type="evidence" value="ECO:0007669"/>
    <property type="project" value="UniProtKB-SubCell"/>
</dbReference>
<proteinExistence type="inferred from homology"/>
<evidence type="ECO:0000256" key="1">
    <source>
        <dbReference type="ARBA" id="ARBA00004370"/>
    </source>
</evidence>
<dbReference type="PROSITE" id="PS50885">
    <property type="entry name" value="HAMP"/>
    <property type="match status" value="1"/>
</dbReference>
<evidence type="ECO:0000256" key="4">
    <source>
        <dbReference type="PROSITE-ProRule" id="PRU00284"/>
    </source>
</evidence>
<evidence type="ECO:0000313" key="8">
    <source>
        <dbReference type="EMBL" id="OOZ41746.1"/>
    </source>
</evidence>
<feature type="domain" description="HAMP" evidence="7">
    <location>
        <begin position="208"/>
        <end position="261"/>
    </location>
</feature>
<evidence type="ECO:0000313" key="9">
    <source>
        <dbReference type="Proteomes" id="UP000191110"/>
    </source>
</evidence>
<keyword evidence="2 4" id="KW-0807">Transducer</keyword>
<dbReference type="Pfam" id="PF00672">
    <property type="entry name" value="HAMP"/>
    <property type="match status" value="1"/>
</dbReference>
<dbReference type="SMART" id="SM00283">
    <property type="entry name" value="MA"/>
    <property type="match status" value="1"/>
</dbReference>
<dbReference type="RefSeq" id="WP_078482534.1">
    <property type="nucleotide sequence ID" value="NZ_MPRL01000006.1"/>
</dbReference>
<dbReference type="CDD" id="cd11386">
    <property type="entry name" value="MCP_signal"/>
    <property type="match status" value="1"/>
</dbReference>
<keyword evidence="5" id="KW-0812">Transmembrane</keyword>
<evidence type="ECO:0000256" key="2">
    <source>
        <dbReference type="ARBA" id="ARBA00023224"/>
    </source>
</evidence>
<evidence type="ECO:0000256" key="3">
    <source>
        <dbReference type="ARBA" id="ARBA00029447"/>
    </source>
</evidence>
<dbReference type="PANTHER" id="PTHR32089">
    <property type="entry name" value="METHYL-ACCEPTING CHEMOTAXIS PROTEIN MCPB"/>
    <property type="match status" value="1"/>
</dbReference>
<keyword evidence="5" id="KW-0472">Membrane</keyword>
<sequence length="539" mass="58353">MNKAAGKLELGISAKINLALLGVFLMVFATSLWFVYDGEQSLVEEVVLQQTRDAADSYFDSINAFMLTGNMANRKILQDKLLERPNYTEGRILRHESVSKIYGPGFDDELPQDDLDRRALAGESIVEMSESGELLTVINPVLASKDYRGTNCLTCHIVPEGTVLGAVRVSYSLEDIHGQIRDSLMVIGGVSLLLFVVGLALIIYMMSKIVTSRIGRLRKTIDAVATDSDLSQRFEVRTNDEFGAMGNAFNQMMDQIQESMTQVYETTNELRAVSSEIAASSENTAKAVAEQRNGTEAALGTMREMESSVNGIADHAKQTAEASAGADEEARGGAIVATKALAGIDALMNNVEEAAGVIQSLDTNSEQIGVVLDVIKNIAEQTNLLALNAAIEAARAGEHGRGFAVVADEVRTLATRTHESTKEIEEMIDNLQSRARDAVGVIDSARELAKTEEEQVERAAEALGMIVGEVVGIREMNNQIADAISEQMQLTSGVNENLENIGLISEATSEEADRNLQISDRLIAAFSRLEGAIGRFKLN</sequence>
<comment type="subcellular location">
    <subcellularLocation>
        <location evidence="1">Membrane</location>
    </subcellularLocation>
</comment>
<dbReference type="AlphaFoldDB" id="A0A1T2L9X6"/>
<keyword evidence="5" id="KW-1133">Transmembrane helix</keyword>
<dbReference type="SUPFAM" id="SSF58104">
    <property type="entry name" value="Methyl-accepting chemotaxis protein (MCP) signaling domain"/>
    <property type="match status" value="1"/>
</dbReference>
<accession>A0A1T2L9X6</accession>
<dbReference type="FunFam" id="1.10.287.950:FF:000001">
    <property type="entry name" value="Methyl-accepting chemotaxis sensory transducer"/>
    <property type="match status" value="1"/>
</dbReference>
<dbReference type="CDD" id="cd06225">
    <property type="entry name" value="HAMP"/>
    <property type="match status" value="1"/>
</dbReference>
<dbReference type="PROSITE" id="PS50111">
    <property type="entry name" value="CHEMOTAXIS_TRANSDUC_2"/>
    <property type="match status" value="1"/>
</dbReference>
<evidence type="ECO:0000259" key="6">
    <source>
        <dbReference type="PROSITE" id="PS50111"/>
    </source>
</evidence>
<dbReference type="GO" id="GO:0006935">
    <property type="term" value="P:chemotaxis"/>
    <property type="evidence" value="ECO:0007669"/>
    <property type="project" value="UniProtKB-ARBA"/>
</dbReference>
<dbReference type="SMART" id="SM00304">
    <property type="entry name" value="HAMP"/>
    <property type="match status" value="1"/>
</dbReference>
<gene>
    <name evidence="8" type="ORF">BOW53_02615</name>
</gene>
<dbReference type="OrthoDB" id="2489132at2"/>
<dbReference type="PANTHER" id="PTHR32089:SF120">
    <property type="entry name" value="METHYL-ACCEPTING CHEMOTAXIS PROTEIN TLPQ"/>
    <property type="match status" value="1"/>
</dbReference>
<evidence type="ECO:0008006" key="10">
    <source>
        <dbReference type="Google" id="ProtNLM"/>
    </source>
</evidence>
<dbReference type="Proteomes" id="UP000191110">
    <property type="component" value="Unassembled WGS sequence"/>
</dbReference>
<dbReference type="EMBL" id="MPRL01000006">
    <property type="protein sequence ID" value="OOZ41746.1"/>
    <property type="molecule type" value="Genomic_DNA"/>
</dbReference>
<dbReference type="Gene3D" id="1.10.287.950">
    <property type="entry name" value="Methyl-accepting chemotaxis protein"/>
    <property type="match status" value="1"/>
</dbReference>
<feature type="transmembrane region" description="Helical" evidence="5">
    <location>
        <begin position="184"/>
        <end position="206"/>
    </location>
</feature>
<feature type="transmembrane region" description="Helical" evidence="5">
    <location>
        <begin position="12"/>
        <end position="36"/>
    </location>
</feature>
<dbReference type="InterPro" id="IPR003660">
    <property type="entry name" value="HAMP_dom"/>
</dbReference>
<dbReference type="InterPro" id="IPR004089">
    <property type="entry name" value="MCPsignal_dom"/>
</dbReference>
<evidence type="ECO:0000256" key="5">
    <source>
        <dbReference type="SAM" id="Phobius"/>
    </source>
</evidence>
<keyword evidence="9" id="KW-1185">Reference proteome</keyword>
<dbReference type="Gene3D" id="3.30.450.290">
    <property type="match status" value="1"/>
</dbReference>
<feature type="domain" description="Methyl-accepting transducer" evidence="6">
    <location>
        <begin position="266"/>
        <end position="502"/>
    </location>
</feature>
<dbReference type="Pfam" id="PF00015">
    <property type="entry name" value="MCPsignal"/>
    <property type="match status" value="1"/>
</dbReference>